<evidence type="ECO:0000256" key="1">
    <source>
        <dbReference type="ARBA" id="ARBA00004651"/>
    </source>
</evidence>
<evidence type="ECO:0000256" key="2">
    <source>
        <dbReference type="ARBA" id="ARBA00022448"/>
    </source>
</evidence>
<dbReference type="Gene3D" id="1.20.1250.20">
    <property type="entry name" value="MFS general substrate transporter like domains"/>
    <property type="match status" value="1"/>
</dbReference>
<feature type="transmembrane region" description="Helical" evidence="7">
    <location>
        <begin position="375"/>
        <end position="394"/>
    </location>
</feature>
<feature type="transmembrane region" description="Helical" evidence="7">
    <location>
        <begin position="20"/>
        <end position="41"/>
    </location>
</feature>
<feature type="transmembrane region" description="Helical" evidence="7">
    <location>
        <begin position="289"/>
        <end position="316"/>
    </location>
</feature>
<protein>
    <submittedName>
        <fullName evidence="9">MFS transporter</fullName>
    </submittedName>
</protein>
<dbReference type="RefSeq" id="WP_041045537.1">
    <property type="nucleotide sequence ID" value="NZ_JXAK01000003.1"/>
</dbReference>
<evidence type="ECO:0000256" key="3">
    <source>
        <dbReference type="ARBA" id="ARBA00022475"/>
    </source>
</evidence>
<dbReference type="InterPro" id="IPR010290">
    <property type="entry name" value="TM_effector"/>
</dbReference>
<keyword evidence="3" id="KW-1003">Cell membrane</keyword>
<evidence type="ECO:0000256" key="5">
    <source>
        <dbReference type="ARBA" id="ARBA00022989"/>
    </source>
</evidence>
<keyword evidence="2" id="KW-0813">Transport</keyword>
<dbReference type="SUPFAM" id="SSF103473">
    <property type="entry name" value="MFS general substrate transporter"/>
    <property type="match status" value="1"/>
</dbReference>
<evidence type="ECO:0000256" key="4">
    <source>
        <dbReference type="ARBA" id="ARBA00022692"/>
    </source>
</evidence>
<dbReference type="InterPro" id="IPR036259">
    <property type="entry name" value="MFS_trans_sf"/>
</dbReference>
<feature type="transmembrane region" description="Helical" evidence="7">
    <location>
        <begin position="47"/>
        <end position="68"/>
    </location>
</feature>
<reference evidence="9 10" key="1">
    <citation type="submission" date="2014-12" db="EMBL/GenBank/DDBJ databases">
        <title>Draft genome sequence of Paenibacillus kamchatkensis strain B-2647.</title>
        <authorList>
            <person name="Karlyshev A.V."/>
            <person name="Kudryashova E.B."/>
        </authorList>
    </citation>
    <scope>NUCLEOTIDE SEQUENCE [LARGE SCALE GENOMIC DNA]</scope>
    <source>
        <strain evidence="9 10">VKM B-2647</strain>
    </source>
</reference>
<accession>A0ABR5AMA3</accession>
<organism evidence="9 10">
    <name type="scientific">Gordoniibacillus kamchatkensis</name>
    <dbReference type="NCBI Taxonomy" id="1590651"/>
    <lineage>
        <taxon>Bacteria</taxon>
        <taxon>Bacillati</taxon>
        <taxon>Bacillota</taxon>
        <taxon>Bacilli</taxon>
        <taxon>Bacillales</taxon>
        <taxon>Paenibacillaceae</taxon>
        <taxon>Gordoniibacillus</taxon>
    </lineage>
</organism>
<comment type="subcellular location">
    <subcellularLocation>
        <location evidence="1">Cell membrane</location>
        <topology evidence="1">Multi-pass membrane protein</topology>
    </subcellularLocation>
</comment>
<dbReference type="InterPro" id="IPR020846">
    <property type="entry name" value="MFS_dom"/>
</dbReference>
<keyword evidence="5 7" id="KW-1133">Transmembrane helix</keyword>
<dbReference type="Proteomes" id="UP000031967">
    <property type="component" value="Unassembled WGS sequence"/>
</dbReference>
<evidence type="ECO:0000313" key="9">
    <source>
        <dbReference type="EMBL" id="KIL42165.1"/>
    </source>
</evidence>
<proteinExistence type="predicted"/>
<keyword evidence="10" id="KW-1185">Reference proteome</keyword>
<dbReference type="Pfam" id="PF05977">
    <property type="entry name" value="MFS_3"/>
    <property type="match status" value="1"/>
</dbReference>
<dbReference type="PROSITE" id="PS50850">
    <property type="entry name" value="MFS"/>
    <property type="match status" value="1"/>
</dbReference>
<evidence type="ECO:0000259" key="8">
    <source>
        <dbReference type="PROSITE" id="PS50850"/>
    </source>
</evidence>
<dbReference type="EMBL" id="JXAK01000003">
    <property type="protein sequence ID" value="KIL42165.1"/>
    <property type="molecule type" value="Genomic_DNA"/>
</dbReference>
<evidence type="ECO:0000256" key="7">
    <source>
        <dbReference type="SAM" id="Phobius"/>
    </source>
</evidence>
<gene>
    <name evidence="9" type="ORF">SD70_03115</name>
</gene>
<dbReference type="CDD" id="cd06173">
    <property type="entry name" value="MFS_MefA_like"/>
    <property type="match status" value="1"/>
</dbReference>
<feature type="domain" description="Major facilitator superfamily (MFS) profile" evidence="8">
    <location>
        <begin position="204"/>
        <end position="406"/>
    </location>
</feature>
<feature type="transmembrane region" description="Helical" evidence="7">
    <location>
        <begin position="220"/>
        <end position="245"/>
    </location>
</feature>
<comment type="caution">
    <text evidence="9">The sequence shown here is derived from an EMBL/GenBank/DDBJ whole genome shotgun (WGS) entry which is preliminary data.</text>
</comment>
<sequence length="406" mass="43076">MLLPPKDSVLRQASFTNFWISRILSSTSFQMLSVAIGWQMYALTHDAFSLGFVGLAQFIPMVLLTFVVGHAADRFDRRKIVCLCQLIEGGIAALLLVGNMAGWLGREQILLAAAILGACRAFEGPSSSALLPQLVPKHILQQAIAWSTSAGQTAQILGPSLGGLLYSLGASCVYGAATIALLTAGILTCFIRVERSERKTEPVSLRSVFLGLEFVYRHPAILGTISLDLFAVLLGGATALLPIFAQDILHTGPWGLGLMRTAPAVGALLMSLILAYYPLQRAVGLKLFAALAVFGLATMLFAISTNLVVSLVALLLTGASDVVSVVIRSSLVQLQTPDEMRGRVNAVNSLFIGTSNQLGEFESGVLAGFIGPVPAAFLGGLGTIAVAGLWMYLFPSLRRLRSLSES</sequence>
<feature type="transmembrane region" description="Helical" evidence="7">
    <location>
        <begin position="257"/>
        <end position="277"/>
    </location>
</feature>
<keyword evidence="4 7" id="KW-0812">Transmembrane</keyword>
<dbReference type="PANTHER" id="PTHR23513:SF9">
    <property type="entry name" value="ENTEROBACTIN EXPORTER ENTS"/>
    <property type="match status" value="1"/>
</dbReference>
<feature type="transmembrane region" description="Helical" evidence="7">
    <location>
        <begin position="80"/>
        <end position="101"/>
    </location>
</feature>
<evidence type="ECO:0000313" key="10">
    <source>
        <dbReference type="Proteomes" id="UP000031967"/>
    </source>
</evidence>
<feature type="transmembrane region" description="Helical" evidence="7">
    <location>
        <begin position="164"/>
        <end position="191"/>
    </location>
</feature>
<name>A0ABR5AMA3_9BACL</name>
<keyword evidence="6 7" id="KW-0472">Membrane</keyword>
<evidence type="ECO:0000256" key="6">
    <source>
        <dbReference type="ARBA" id="ARBA00023136"/>
    </source>
</evidence>
<dbReference type="PANTHER" id="PTHR23513">
    <property type="entry name" value="INTEGRAL MEMBRANE EFFLUX PROTEIN-RELATED"/>
    <property type="match status" value="1"/>
</dbReference>